<dbReference type="EMBL" id="SULG01000013">
    <property type="protein sequence ID" value="TLD42754.1"/>
    <property type="molecule type" value="Genomic_DNA"/>
</dbReference>
<evidence type="ECO:0000313" key="2">
    <source>
        <dbReference type="Proteomes" id="UP000319783"/>
    </source>
</evidence>
<dbReference type="Proteomes" id="UP000319783">
    <property type="component" value="Unassembled WGS sequence"/>
</dbReference>
<dbReference type="AlphaFoldDB" id="A0A533QDH8"/>
<comment type="caution">
    <text evidence="1">The sequence shown here is derived from an EMBL/GenBank/DDBJ whole genome shotgun (WGS) entry which is preliminary data.</text>
</comment>
<sequence length="252" mass="29967">MEKKTVSRKPSSFTTKKIFDKVQNILTGKFHPHKSGKVFYFNNLIKCGVCSCKFLGEEKKNKYKYYHRTFSKGRHPGSEYIREERLAEMFEEPIKRITLNDEIAEWLMEGLKGYRKDNLELQGRRYNVLKNQCDKINNRLSKLYDSKFDGEINEDVFKAKEEEYKRQLIEIKSQMASVQIINSNVNEYSYRTLELSKDLYSQYVRTNYEDKSKILKFIASNYVLNDVSLYPTYRKPFTFIAEGLSHTSWLPR</sequence>
<organism evidence="1 2">
    <name type="scientific">Candidatus Jettenia ecosi</name>
    <dbReference type="NCBI Taxonomy" id="2494326"/>
    <lineage>
        <taxon>Bacteria</taxon>
        <taxon>Pseudomonadati</taxon>
        <taxon>Planctomycetota</taxon>
        <taxon>Candidatus Brocadiia</taxon>
        <taxon>Candidatus Brocadiales</taxon>
        <taxon>Candidatus Brocadiaceae</taxon>
        <taxon>Candidatus Jettenia</taxon>
    </lineage>
</organism>
<reference evidence="1 2" key="1">
    <citation type="submission" date="2019-04" db="EMBL/GenBank/DDBJ databases">
        <title>Genome of a novel bacterium Candidatus Jettenia ecosi reconstructed from metagenome of an anammox bioreactor.</title>
        <authorList>
            <person name="Mardanov A.V."/>
            <person name="Beletsky A.V."/>
            <person name="Ravin N.V."/>
            <person name="Botchkova E.A."/>
            <person name="Litti Y.V."/>
            <person name="Nozhevnikova A.N."/>
        </authorList>
    </citation>
    <scope>NUCLEOTIDE SEQUENCE [LARGE SCALE GENOMIC DNA]</scope>
    <source>
        <strain evidence="1">J2</strain>
    </source>
</reference>
<proteinExistence type="predicted"/>
<evidence type="ECO:0000313" key="1">
    <source>
        <dbReference type="EMBL" id="TLD42754.1"/>
    </source>
</evidence>
<protein>
    <submittedName>
        <fullName evidence="1">Cassette chromosome recombinase B</fullName>
    </submittedName>
</protein>
<gene>
    <name evidence="1" type="ORF">JETT_0888</name>
</gene>
<name>A0A533QDH8_9BACT</name>
<accession>A0A533QDH8</accession>